<feature type="region of interest" description="Disordered" evidence="1">
    <location>
        <begin position="60"/>
        <end position="81"/>
    </location>
</feature>
<dbReference type="EMBL" id="CP043494">
    <property type="protein sequence ID" value="WNG50672.1"/>
    <property type="molecule type" value="Genomic_DNA"/>
</dbReference>
<reference evidence="3 4" key="1">
    <citation type="submission" date="2019-08" db="EMBL/GenBank/DDBJ databases">
        <title>Archangium and Cystobacter genomes.</title>
        <authorList>
            <person name="Chen I.-C.K."/>
            <person name="Wielgoss S."/>
        </authorList>
    </citation>
    <scope>NUCLEOTIDE SEQUENCE [LARGE SCALE GENOMIC DNA]</scope>
    <source>
        <strain evidence="3 4">Cbm 6</strain>
    </source>
</reference>
<dbReference type="Proteomes" id="UP001611383">
    <property type="component" value="Chromosome"/>
</dbReference>
<accession>A0ABY9X5J8</accession>
<sequence length="376" mass="41563">MRTARHSRQRGAASVEAAISMLIIIPAFMYALFLDDLLRYAGDLQEAVVSTPWDFAGQNYTQPGSRGLGSHKPKSEPNGGMTLTQHQARLMYCDHESSGDSYDGNADYVNDCDSEDHHKGKALSGHVCWLNDGAKQVTCDPVKPQVGLLGANLYQNYMNEFSKAGGLYECYGREVVENYLLPKSFLQEFAGNQGLSKENWNNNGSSIHDNAQEGDVDTAYYLAEQHFAVLMDSWAVNETPDKTEGEGEEKLTLEVAPGTKSGHLYDRVNHVYSGNTGHKVFSPLVTTFIAQASSKLLSPKVITDVEGDTLDNPSKPNVSLTKVGTSPPEQEIEQDEDSAKYYSTPWKDWASNPYEKTHGKRGKYYMGCKTAQKDKC</sequence>
<organism evidence="3 4">
    <name type="scientific">Archangium minus</name>
    <dbReference type="NCBI Taxonomy" id="83450"/>
    <lineage>
        <taxon>Bacteria</taxon>
        <taxon>Pseudomonadati</taxon>
        <taxon>Myxococcota</taxon>
        <taxon>Myxococcia</taxon>
        <taxon>Myxococcales</taxon>
        <taxon>Cystobacterineae</taxon>
        <taxon>Archangiaceae</taxon>
        <taxon>Archangium</taxon>
    </lineage>
</organism>
<evidence type="ECO:0000313" key="4">
    <source>
        <dbReference type="Proteomes" id="UP001611383"/>
    </source>
</evidence>
<keyword evidence="4" id="KW-1185">Reference proteome</keyword>
<name>A0ABY9X5J8_9BACT</name>
<keyword evidence="2" id="KW-0472">Membrane</keyword>
<proteinExistence type="predicted"/>
<evidence type="ECO:0008006" key="5">
    <source>
        <dbReference type="Google" id="ProtNLM"/>
    </source>
</evidence>
<evidence type="ECO:0000313" key="3">
    <source>
        <dbReference type="EMBL" id="WNG50672.1"/>
    </source>
</evidence>
<feature type="transmembrane region" description="Helical" evidence="2">
    <location>
        <begin position="12"/>
        <end position="33"/>
    </location>
</feature>
<feature type="compositionally biased region" description="Polar residues" evidence="1">
    <location>
        <begin position="311"/>
        <end position="328"/>
    </location>
</feature>
<evidence type="ECO:0000256" key="1">
    <source>
        <dbReference type="SAM" id="MobiDB-lite"/>
    </source>
</evidence>
<keyword evidence="2" id="KW-0812">Transmembrane</keyword>
<evidence type="ECO:0000256" key="2">
    <source>
        <dbReference type="SAM" id="Phobius"/>
    </source>
</evidence>
<protein>
    <recommendedName>
        <fullName evidence="5">Pilus biogenesis protein, TadE family</fullName>
    </recommendedName>
</protein>
<keyword evidence="2" id="KW-1133">Transmembrane helix</keyword>
<feature type="region of interest" description="Disordered" evidence="1">
    <location>
        <begin position="307"/>
        <end position="338"/>
    </location>
</feature>
<dbReference type="RefSeq" id="WP_395810039.1">
    <property type="nucleotide sequence ID" value="NZ_CP043494.1"/>
</dbReference>
<gene>
    <name evidence="3" type="ORF">F0U60_46020</name>
</gene>